<dbReference type="Gene3D" id="1.10.437.20">
    <property type="entry name" value="dsDNA poxvirus"/>
    <property type="match status" value="1"/>
</dbReference>
<dbReference type="InterPro" id="IPR036834">
    <property type="entry name" value="Bcl-2-like_sf"/>
</dbReference>
<proteinExistence type="predicted"/>
<dbReference type="OrthoDB" id="25696at10239"/>
<dbReference type="InterPro" id="IPR043018">
    <property type="entry name" value="Poxvirus_sf"/>
</dbReference>
<dbReference type="RefSeq" id="NP_570293.1">
    <property type="nucleotide sequence ID" value="NC_003389.1"/>
</dbReference>
<dbReference type="GeneID" id="932468"/>
<evidence type="ECO:0000313" key="1">
    <source>
        <dbReference type="EMBL" id="AVV65616.1"/>
    </source>
</evidence>
<dbReference type="KEGG" id="vg:932468"/>
<dbReference type="InterPro" id="IPR022819">
    <property type="entry name" value="Poxvirus_Bcl-2-like"/>
</dbReference>
<protein>
    <submittedName>
        <fullName evidence="1">A52R-like family protein</fullName>
    </submittedName>
</protein>
<name>A0A2R4KW94_SWPV</name>
<organism evidence="1">
    <name type="scientific">Swinepox virus</name>
    <name type="common">SWPV</name>
    <dbReference type="NCBI Taxonomy" id="10276"/>
    <lineage>
        <taxon>Viruses</taxon>
        <taxon>Varidnaviria</taxon>
        <taxon>Bamfordvirae</taxon>
        <taxon>Nucleocytoviricota</taxon>
        <taxon>Pokkesviricetes</taxon>
        <taxon>Chitovirales</taxon>
        <taxon>Poxviridae</taxon>
        <taxon>Chordopoxvirinae</taxon>
        <taxon>Suipoxvirus</taxon>
        <taxon>Suipoxvirus swinepox</taxon>
    </lineage>
</organism>
<reference evidence="1" key="1">
    <citation type="submission" date="2017-05" db="EMBL/GenBank/DDBJ databases">
        <authorList>
            <person name="Song R."/>
            <person name="Chenine A.L."/>
            <person name="Ruprecht R.M."/>
        </authorList>
    </citation>
    <scope>NUCLEOTIDE SEQUENCE</scope>
    <source>
        <strain evidence="1">Alekseevskii</strain>
    </source>
</reference>
<dbReference type="EMBL" id="MF045847">
    <property type="protein sequence ID" value="AVV65616.1"/>
    <property type="molecule type" value="Genomic_DNA"/>
</dbReference>
<gene>
    <name evidence="1" type="primary">SPV133</name>
</gene>
<organismHost>
    <name type="scientific">Sus scrofa</name>
    <name type="common">Pig</name>
    <dbReference type="NCBI Taxonomy" id="9823"/>
</organismHost>
<sequence>MDSCSLHRINKSDFTILVNPTDSLDVNDVDTLNDFSLTFCYDTIDYIGIDDSIITILEEYFSWRSFIGRIELVPQTVGKIYVDLMNLDNLARKLFGNLEILANDIIQLGCDGADVRLFKFITDTGINFNNNKVLVLIGFFGYVCEYWGRQKNNRYIKNIMPWITSNISEDTLLKICNYI</sequence>
<dbReference type="Pfam" id="PF06227">
    <property type="entry name" value="Poxv_Bcl-2-like"/>
    <property type="match status" value="1"/>
</dbReference>
<dbReference type="SUPFAM" id="SSF56854">
    <property type="entry name" value="Bcl-2 inhibitors of programmed cell death"/>
    <property type="match status" value="1"/>
</dbReference>
<accession>A0A2R4KW94</accession>